<proteinExistence type="inferred from homology"/>
<reference evidence="8 9" key="1">
    <citation type="submission" date="2016-07" db="EMBL/GenBank/DDBJ databases">
        <title>High microdiversification within the ubiquitous acI lineage of Actinobacteria.</title>
        <authorList>
            <person name="Neuenschwander S.M."/>
            <person name="Salcher M."/>
            <person name="Ghai R."/>
            <person name="Pernthaler J."/>
        </authorList>
    </citation>
    <scope>NUCLEOTIDE SEQUENCE [LARGE SCALE GENOMIC DNA]</scope>
    <source>
        <strain evidence="8">MMS-IIB-91</strain>
    </source>
</reference>
<evidence type="ECO:0000259" key="6">
    <source>
        <dbReference type="Pfam" id="PF00370"/>
    </source>
</evidence>
<sequence length="486" mass="51824">MAILALDQGTSATKALIVGDDGQVIASASAPLEISHSQVGASTAKAEDMWQSIITAAKAAIDSDGFKKSKQKISAVGLANQGESILAWDKKTGTALSEVIIWQDSRSSEYCTKRQDKSDLVLSKSGLAIDPYFVAPKILWLKEFLPNLSSQAVITTTDTWLISRLTGAYVTDRATASRTLLFDLHTKDWSQELANIWQLDIANLPTLINNNQIIGEINHPDLLFLKNIPLAAAIVDQPAALLAEECFTQGSAKCTFGTGAFLLVNIGDKPKISKNGLATSLAWQINLKSTVSSAYYLDGQVFTAATAIAWLVDNQFITNANQIDSLPDADSVITAPGFAGYGAPLWKPNAKAAIAGLGLHHTKSHIARSVVNGIAAQVADLLTAITQDGVSVSTLKVDGGLTQSNTLMQMVADLAQIDVELYPHPDATAIGVANLATLAINPTLTLADLKPASKGAKNFSPKWSTDQANNYLKQWRKLQLVTSDLT</sequence>
<name>A0A249L3T3_9ACTN</name>
<dbReference type="Proteomes" id="UP000217210">
    <property type="component" value="Chromosome"/>
</dbReference>
<dbReference type="PANTHER" id="PTHR10196:SF69">
    <property type="entry name" value="GLYCEROL KINASE"/>
    <property type="match status" value="1"/>
</dbReference>
<dbReference type="KEGG" id="nab:B1sIIB91_02040"/>
<gene>
    <name evidence="8" type="ORF">B1sIIB91_02040</name>
</gene>
<dbReference type="AlphaFoldDB" id="A0A249L3T3"/>
<evidence type="ECO:0000256" key="3">
    <source>
        <dbReference type="ARBA" id="ARBA00022741"/>
    </source>
</evidence>
<evidence type="ECO:0000256" key="5">
    <source>
        <dbReference type="ARBA" id="ARBA00022840"/>
    </source>
</evidence>
<dbReference type="Pfam" id="PF02782">
    <property type="entry name" value="FGGY_C"/>
    <property type="match status" value="1"/>
</dbReference>
<dbReference type="PIRSF" id="PIRSF000538">
    <property type="entry name" value="GlpK"/>
    <property type="match status" value="1"/>
</dbReference>
<dbReference type="RefSeq" id="WP_095687978.1">
    <property type="nucleotide sequence ID" value="NZ_CP016779.1"/>
</dbReference>
<dbReference type="InterPro" id="IPR043129">
    <property type="entry name" value="ATPase_NBD"/>
</dbReference>
<comment type="similarity">
    <text evidence="1">Belongs to the FGGY kinase family.</text>
</comment>
<evidence type="ECO:0000259" key="7">
    <source>
        <dbReference type="Pfam" id="PF02782"/>
    </source>
</evidence>
<keyword evidence="2" id="KW-0808">Transferase</keyword>
<protein>
    <submittedName>
        <fullName evidence="8">Glycerol kinase</fullName>
    </submittedName>
</protein>
<dbReference type="Pfam" id="PF00370">
    <property type="entry name" value="FGGY_N"/>
    <property type="match status" value="1"/>
</dbReference>
<keyword evidence="9" id="KW-1185">Reference proteome</keyword>
<keyword evidence="3" id="KW-0547">Nucleotide-binding</keyword>
<evidence type="ECO:0000313" key="9">
    <source>
        <dbReference type="Proteomes" id="UP000217210"/>
    </source>
</evidence>
<keyword evidence="4 8" id="KW-0418">Kinase</keyword>
<dbReference type="Gene3D" id="3.30.420.40">
    <property type="match status" value="2"/>
</dbReference>
<evidence type="ECO:0000313" key="8">
    <source>
        <dbReference type="EMBL" id="ASY23702.1"/>
    </source>
</evidence>
<accession>A0A249L3T3</accession>
<evidence type="ECO:0000256" key="2">
    <source>
        <dbReference type="ARBA" id="ARBA00022679"/>
    </source>
</evidence>
<feature type="domain" description="Carbohydrate kinase FGGY N-terminal" evidence="6">
    <location>
        <begin position="3"/>
        <end position="242"/>
    </location>
</feature>
<dbReference type="GO" id="GO:0004370">
    <property type="term" value="F:glycerol kinase activity"/>
    <property type="evidence" value="ECO:0007669"/>
    <property type="project" value="TreeGrafter"/>
</dbReference>
<feature type="domain" description="Carbohydrate kinase FGGY C-terminal" evidence="7">
    <location>
        <begin position="252"/>
        <end position="439"/>
    </location>
</feature>
<dbReference type="GO" id="GO:0005829">
    <property type="term" value="C:cytosol"/>
    <property type="evidence" value="ECO:0007669"/>
    <property type="project" value="TreeGrafter"/>
</dbReference>
<evidence type="ECO:0000256" key="1">
    <source>
        <dbReference type="ARBA" id="ARBA00009156"/>
    </source>
</evidence>
<dbReference type="GO" id="GO:0005524">
    <property type="term" value="F:ATP binding"/>
    <property type="evidence" value="ECO:0007669"/>
    <property type="project" value="UniProtKB-KW"/>
</dbReference>
<dbReference type="InterPro" id="IPR018485">
    <property type="entry name" value="FGGY_C"/>
</dbReference>
<organism evidence="8 9">
    <name type="scientific">Candidatus Nanopelagicus abundans</name>
    <dbReference type="NCBI Taxonomy" id="1884916"/>
    <lineage>
        <taxon>Bacteria</taxon>
        <taxon>Bacillati</taxon>
        <taxon>Actinomycetota</taxon>
        <taxon>Actinomycetes</taxon>
        <taxon>Candidatus Nanopelagicales</taxon>
        <taxon>Candidatus Nanopelagicaceae</taxon>
        <taxon>Candidatus Nanopelagicus</taxon>
    </lineage>
</organism>
<dbReference type="SUPFAM" id="SSF53067">
    <property type="entry name" value="Actin-like ATPase domain"/>
    <property type="match status" value="2"/>
</dbReference>
<evidence type="ECO:0000256" key="4">
    <source>
        <dbReference type="ARBA" id="ARBA00022777"/>
    </source>
</evidence>
<dbReference type="EMBL" id="CP016779">
    <property type="protein sequence ID" value="ASY23702.1"/>
    <property type="molecule type" value="Genomic_DNA"/>
</dbReference>
<dbReference type="InterPro" id="IPR018484">
    <property type="entry name" value="FGGY_N"/>
</dbReference>
<dbReference type="PANTHER" id="PTHR10196">
    <property type="entry name" value="SUGAR KINASE"/>
    <property type="match status" value="1"/>
</dbReference>
<dbReference type="OrthoDB" id="9805576at2"/>
<keyword evidence="5" id="KW-0067">ATP-binding</keyword>
<dbReference type="GO" id="GO:0019563">
    <property type="term" value="P:glycerol catabolic process"/>
    <property type="evidence" value="ECO:0007669"/>
    <property type="project" value="TreeGrafter"/>
</dbReference>
<dbReference type="InterPro" id="IPR000577">
    <property type="entry name" value="Carb_kinase_FGGY"/>
</dbReference>